<dbReference type="AlphaFoldDB" id="D3DJC2"/>
<dbReference type="GO" id="GO:0008234">
    <property type="term" value="F:cysteine-type peptidase activity"/>
    <property type="evidence" value="ECO:0007669"/>
    <property type="project" value="UniProtKB-KW"/>
</dbReference>
<dbReference type="SUPFAM" id="SSF54001">
    <property type="entry name" value="Cysteine proteinases"/>
    <property type="match status" value="1"/>
</dbReference>
<dbReference type="Pfam" id="PF00877">
    <property type="entry name" value="NLPC_P60"/>
    <property type="match status" value="1"/>
</dbReference>
<dbReference type="PANTHER" id="PTHR47053">
    <property type="entry name" value="MUREIN DD-ENDOPEPTIDASE MEPH-RELATED"/>
    <property type="match status" value="1"/>
</dbReference>
<proteinExistence type="inferred from homology"/>
<comment type="similarity">
    <text evidence="1">Belongs to the peptidase C40 family.</text>
</comment>
<dbReference type="KEGG" id="hth:HTH_1474"/>
<keyword evidence="2" id="KW-0645">Protease</keyword>
<evidence type="ECO:0000256" key="1">
    <source>
        <dbReference type="ARBA" id="ARBA00007074"/>
    </source>
</evidence>
<evidence type="ECO:0000256" key="3">
    <source>
        <dbReference type="ARBA" id="ARBA00022801"/>
    </source>
</evidence>
<dbReference type="PANTHER" id="PTHR47053:SF1">
    <property type="entry name" value="MUREIN DD-ENDOPEPTIDASE MEPH-RELATED"/>
    <property type="match status" value="1"/>
</dbReference>
<dbReference type="OrthoDB" id="9808890at2"/>
<name>D3DJC2_HYDTT</name>
<dbReference type="InterPro" id="IPR000064">
    <property type="entry name" value="NLP_P60_dom"/>
</dbReference>
<dbReference type="InterPro" id="IPR039439">
    <property type="entry name" value="SH3b1_dom"/>
</dbReference>
<dbReference type="EMBL" id="AP011112">
    <property type="protein sequence ID" value="BAI69924.1"/>
    <property type="molecule type" value="Genomic_DNA"/>
</dbReference>
<evidence type="ECO:0000256" key="2">
    <source>
        <dbReference type="ARBA" id="ARBA00022670"/>
    </source>
</evidence>
<reference evidence="6 7" key="1">
    <citation type="journal article" date="2010" name="J. Bacteriol.">
        <title>Complete genome sequence of the thermophilic, obligately chemolithoautotrophic hydrogen-oxidizing bacterium Hydrogenobacter thermophilus TK-6.</title>
        <authorList>
            <person name="Arai H."/>
            <person name="Kanbe H."/>
            <person name="Ishii M."/>
            <person name="Igarashi Y."/>
        </authorList>
    </citation>
    <scope>NUCLEOTIDE SEQUENCE [LARGE SCALE GENOMIC DNA]</scope>
    <source>
        <strain evidence="7">DSM 6534 / IAM 12695 / TK-6 [Tokyo]</strain>
    </source>
</reference>
<dbReference type="PROSITE" id="PS51935">
    <property type="entry name" value="NLPC_P60"/>
    <property type="match status" value="1"/>
</dbReference>
<sequence>MGVLLLLLISISYALQVSDVNYQAYSKIPYMARIEDFPDVISGDTVKRWMLEDTIPVEEEVVKNANLDAIAEKVKVSFGWTKKRTNMRMYPTDKPIYGKNKDIDLSQYTLLEPLTFLAVLHTSKDGMWVYVQSPFMRGWVKKEDVLIRNKEEVLRVKALPFLVVLKPRLYIGGVEFGLGSRVPYVEKQGKRYRVLLPDGSYRWVELSDGFAEGYLPYSEERVKGILSSLLGEPYDWGGKNGSWDCSALVKDVFSLFGLELPRNSSQQMQIGIRVTEKVSSYHDLKNILTKLPPFRTLIFFKGHVMIYGGIEEGDPVVYHALYGIVRDDGSYTPVKRVEKNRLERDMLTNIYRRIVSINVLP</sequence>
<accession>D3DJC2</accession>
<dbReference type="InterPro" id="IPR038765">
    <property type="entry name" value="Papain-like_cys_pep_sf"/>
</dbReference>
<dbReference type="eggNOG" id="COG0791">
    <property type="taxonomic scope" value="Bacteria"/>
</dbReference>
<keyword evidence="3" id="KW-0378">Hydrolase</keyword>
<evidence type="ECO:0000313" key="6">
    <source>
        <dbReference type="EMBL" id="BAI69924.1"/>
    </source>
</evidence>
<dbReference type="Proteomes" id="UP000002574">
    <property type="component" value="Chromosome"/>
</dbReference>
<dbReference type="RefSeq" id="WP_012964104.1">
    <property type="nucleotide sequence ID" value="NC_013799.1"/>
</dbReference>
<dbReference type="Pfam" id="PF12913">
    <property type="entry name" value="SH3_6"/>
    <property type="match status" value="1"/>
</dbReference>
<organism evidence="6 7">
    <name type="scientific">Hydrogenobacter thermophilus (strain DSM 6534 / IAM 12695 / TK-6)</name>
    <dbReference type="NCBI Taxonomy" id="608538"/>
    <lineage>
        <taxon>Bacteria</taxon>
        <taxon>Pseudomonadati</taxon>
        <taxon>Aquificota</taxon>
        <taxon>Aquificia</taxon>
        <taxon>Aquificales</taxon>
        <taxon>Aquificaceae</taxon>
        <taxon>Hydrogenobacter</taxon>
    </lineage>
</organism>
<dbReference type="InterPro" id="IPR051202">
    <property type="entry name" value="Peptidase_C40"/>
</dbReference>
<evidence type="ECO:0000259" key="5">
    <source>
        <dbReference type="PROSITE" id="PS51935"/>
    </source>
</evidence>
<protein>
    <recommendedName>
        <fullName evidence="5">NlpC/P60 domain-containing protein</fullName>
    </recommendedName>
</protein>
<dbReference type="Gene3D" id="3.90.1720.10">
    <property type="entry name" value="endopeptidase domain like (from Nostoc punctiforme)"/>
    <property type="match status" value="1"/>
</dbReference>
<evidence type="ECO:0000313" key="7">
    <source>
        <dbReference type="Proteomes" id="UP000002574"/>
    </source>
</evidence>
<evidence type="ECO:0000256" key="4">
    <source>
        <dbReference type="ARBA" id="ARBA00022807"/>
    </source>
</evidence>
<dbReference type="GO" id="GO:0006508">
    <property type="term" value="P:proteolysis"/>
    <property type="evidence" value="ECO:0007669"/>
    <property type="project" value="UniProtKB-KW"/>
</dbReference>
<dbReference type="STRING" id="608538.HTH_1474"/>
<feature type="domain" description="NlpC/P60" evidence="5">
    <location>
        <begin position="215"/>
        <end position="354"/>
    </location>
</feature>
<keyword evidence="7" id="KW-1185">Reference proteome</keyword>
<keyword evidence="4" id="KW-0788">Thiol protease</keyword>
<gene>
    <name evidence="6" type="ordered locus">HTH_1474</name>
</gene>